<dbReference type="InterPro" id="IPR013024">
    <property type="entry name" value="GGCT-like"/>
</dbReference>
<dbReference type="STRING" id="121719.APZ00_05620"/>
<dbReference type="SUPFAM" id="SSF110857">
    <property type="entry name" value="Gamma-glutamyl cyclotransferase-like"/>
    <property type="match status" value="1"/>
</dbReference>
<gene>
    <name evidence="1" type="ORF">APZ00_05620</name>
</gene>
<dbReference type="GO" id="GO:0016874">
    <property type="term" value="F:ligase activity"/>
    <property type="evidence" value="ECO:0007669"/>
    <property type="project" value="UniProtKB-KW"/>
</dbReference>
<name>A0A0L0IYF5_9HYPH</name>
<protein>
    <submittedName>
        <fullName evidence="1">UDP-N-acetylmuramate--alanine ligase</fullName>
    </submittedName>
</protein>
<sequence length="115" mass="12665">MTVNASVLLFSYGTLQLPSVQQSSFGRLLSGEEDAMTGYTTSMIEITDPEVLRQSGQRFHPVVVPSSNPDDEVKGTVFAITDEELAAADAYEVDDYIRTEVQLKSGKRAWVYVKA</sequence>
<dbReference type="InterPro" id="IPR009288">
    <property type="entry name" value="AIG2-like_dom"/>
</dbReference>
<organism evidence="1 2">
    <name type="scientific">Pannonibacter phragmitetus</name>
    <dbReference type="NCBI Taxonomy" id="121719"/>
    <lineage>
        <taxon>Bacteria</taxon>
        <taxon>Pseudomonadati</taxon>
        <taxon>Pseudomonadota</taxon>
        <taxon>Alphaproteobacteria</taxon>
        <taxon>Hyphomicrobiales</taxon>
        <taxon>Stappiaceae</taxon>
        <taxon>Pannonibacter</taxon>
    </lineage>
</organism>
<keyword evidence="1" id="KW-0436">Ligase</keyword>
<dbReference type="KEGG" id="pphr:APZ00_05620"/>
<evidence type="ECO:0000313" key="1">
    <source>
        <dbReference type="EMBL" id="ALV26624.1"/>
    </source>
</evidence>
<dbReference type="RefSeq" id="WP_050473360.1">
    <property type="nucleotide sequence ID" value="NZ_CM011124.1"/>
</dbReference>
<dbReference type="InterPro" id="IPR036568">
    <property type="entry name" value="GGCT-like_sf"/>
</dbReference>
<dbReference type="CDD" id="cd06661">
    <property type="entry name" value="GGCT_like"/>
    <property type="match status" value="1"/>
</dbReference>
<dbReference type="PATRIC" id="fig|121719.5.peg.4857"/>
<keyword evidence="2" id="KW-1185">Reference proteome</keyword>
<dbReference type="AlphaFoldDB" id="A0A0L0IYF5"/>
<dbReference type="Gene3D" id="3.10.490.10">
    <property type="entry name" value="Gamma-glutamyl cyclotransferase-like"/>
    <property type="match status" value="1"/>
</dbReference>
<evidence type="ECO:0000313" key="2">
    <source>
        <dbReference type="Proteomes" id="UP000064921"/>
    </source>
</evidence>
<reference evidence="1 2" key="1">
    <citation type="submission" date="2015-10" db="EMBL/GenBank/DDBJ databases">
        <title>The world's first case of liver abscess caused by Pannonibacter phragmitetus.</title>
        <authorList>
            <person name="Ming D."/>
            <person name="Wang M."/>
            <person name="Zhou Y."/>
            <person name="Jiang T."/>
            <person name="Hu S."/>
        </authorList>
    </citation>
    <scope>NUCLEOTIDE SEQUENCE [LARGE SCALE GENOMIC DNA]</scope>
    <source>
        <strain evidence="1 2">31801</strain>
    </source>
</reference>
<accession>A0A0L0IYF5</accession>
<dbReference type="EMBL" id="CP013068">
    <property type="protein sequence ID" value="ALV26624.1"/>
    <property type="molecule type" value="Genomic_DNA"/>
</dbReference>
<dbReference type="Proteomes" id="UP000064921">
    <property type="component" value="Chromosome"/>
</dbReference>
<proteinExistence type="predicted"/>
<dbReference type="Pfam" id="PF06094">
    <property type="entry name" value="GGACT"/>
    <property type="match status" value="1"/>
</dbReference>